<feature type="compositionally biased region" description="Low complexity" evidence="1">
    <location>
        <begin position="60"/>
        <end position="79"/>
    </location>
</feature>
<evidence type="ECO:0000313" key="2">
    <source>
        <dbReference type="EMBL" id="GLY81353.1"/>
    </source>
</evidence>
<accession>A0A9W6VQP6</accession>
<dbReference type="EMBL" id="BSTJ01000018">
    <property type="protein sequence ID" value="GLY81353.1"/>
    <property type="molecule type" value="Genomic_DNA"/>
</dbReference>
<gene>
    <name evidence="2" type="ORF">Airi01_096200</name>
</gene>
<dbReference type="Proteomes" id="UP001165135">
    <property type="component" value="Unassembled WGS sequence"/>
</dbReference>
<evidence type="ECO:0000256" key="1">
    <source>
        <dbReference type="SAM" id="MobiDB-lite"/>
    </source>
</evidence>
<protein>
    <submittedName>
        <fullName evidence="2">Uncharacterized protein</fullName>
    </submittedName>
</protein>
<organism evidence="2 3">
    <name type="scientific">Actinoallomurus iriomotensis</name>
    <dbReference type="NCBI Taxonomy" id="478107"/>
    <lineage>
        <taxon>Bacteria</taxon>
        <taxon>Bacillati</taxon>
        <taxon>Actinomycetota</taxon>
        <taxon>Actinomycetes</taxon>
        <taxon>Streptosporangiales</taxon>
        <taxon>Thermomonosporaceae</taxon>
        <taxon>Actinoallomurus</taxon>
    </lineage>
</organism>
<dbReference type="AlphaFoldDB" id="A0A9W6VQP6"/>
<feature type="compositionally biased region" description="Basic and acidic residues" evidence="1">
    <location>
        <begin position="99"/>
        <end position="108"/>
    </location>
</feature>
<comment type="caution">
    <text evidence="2">The sequence shown here is derived from an EMBL/GenBank/DDBJ whole genome shotgun (WGS) entry which is preliminary data.</text>
</comment>
<proteinExistence type="predicted"/>
<sequence>MAYTNPLPARRRPHEGAVPITCTTLARAALTAGEAVTALSGGPVTGAERTAVAPDGWRRSPPGSHTTAATASAVSNTAPRARASKRKRDRTRWPAGGSGRHDTSSITR</sequence>
<feature type="region of interest" description="Disordered" evidence="1">
    <location>
        <begin position="37"/>
        <end position="108"/>
    </location>
</feature>
<name>A0A9W6VQP6_9ACTN</name>
<reference evidence="2" key="1">
    <citation type="submission" date="2023-03" db="EMBL/GenBank/DDBJ databases">
        <title>Actinoallomurus iriomotensis NBRC 103681.</title>
        <authorList>
            <person name="Ichikawa N."/>
            <person name="Sato H."/>
            <person name="Tonouchi N."/>
        </authorList>
    </citation>
    <scope>NUCLEOTIDE SEQUENCE</scope>
    <source>
        <strain evidence="2">NBRC 103681</strain>
    </source>
</reference>
<evidence type="ECO:0000313" key="3">
    <source>
        <dbReference type="Proteomes" id="UP001165135"/>
    </source>
</evidence>
<dbReference type="RefSeq" id="WP_285635698.1">
    <property type="nucleotide sequence ID" value="NZ_BSTJ01000018.1"/>
</dbReference>